<feature type="non-terminal residue" evidence="9">
    <location>
        <position position="434"/>
    </location>
</feature>
<evidence type="ECO:0000259" key="8">
    <source>
        <dbReference type="PROSITE" id="PS50011"/>
    </source>
</evidence>
<dbReference type="PANTHER" id="PTHR24347">
    <property type="entry name" value="SERINE/THREONINE-PROTEIN KINASE"/>
    <property type="match status" value="1"/>
</dbReference>
<gene>
    <name evidence="9" type="ORF">SCHCODRAFT_58674</name>
</gene>
<dbReference type="Gene3D" id="2.60.200.20">
    <property type="match status" value="1"/>
</dbReference>
<dbReference type="Gene3D" id="1.10.510.10">
    <property type="entry name" value="Transferase(Phosphotransferase) domain 1"/>
    <property type="match status" value="1"/>
</dbReference>
<proteinExistence type="inferred from homology"/>
<dbReference type="PROSITE" id="PS00108">
    <property type="entry name" value="PROTEIN_KINASE_ST"/>
    <property type="match status" value="1"/>
</dbReference>
<evidence type="ECO:0000313" key="10">
    <source>
        <dbReference type="Proteomes" id="UP000007431"/>
    </source>
</evidence>
<dbReference type="InterPro" id="IPR000253">
    <property type="entry name" value="FHA_dom"/>
</dbReference>
<feature type="compositionally biased region" description="Low complexity" evidence="6">
    <location>
        <begin position="18"/>
        <end position="38"/>
    </location>
</feature>
<feature type="domain" description="Protein kinase" evidence="8">
    <location>
        <begin position="172"/>
        <end position="434"/>
    </location>
</feature>
<dbReference type="InterPro" id="IPR017441">
    <property type="entry name" value="Protein_kinase_ATP_BS"/>
</dbReference>
<dbReference type="GO" id="GO:0005524">
    <property type="term" value="F:ATP binding"/>
    <property type="evidence" value="ECO:0007669"/>
    <property type="project" value="UniProtKB-UniRule"/>
</dbReference>
<dbReference type="CDD" id="cd00060">
    <property type="entry name" value="FHA"/>
    <property type="match status" value="1"/>
</dbReference>
<name>D8QBJ7_SCHCM</name>
<comment type="similarity">
    <text evidence="1">Belongs to the protein kinase superfamily. CAMK Ser/Thr protein kinase family. CHEK2 subfamily.</text>
</comment>
<dbReference type="SUPFAM" id="SSF56112">
    <property type="entry name" value="Protein kinase-like (PK-like)"/>
    <property type="match status" value="1"/>
</dbReference>
<dbReference type="eggNOG" id="KOG0615">
    <property type="taxonomic scope" value="Eukaryota"/>
</dbReference>
<dbReference type="SMART" id="SM00220">
    <property type="entry name" value="S_TKc"/>
    <property type="match status" value="1"/>
</dbReference>
<keyword evidence="5" id="KW-0418">Kinase</keyword>
<evidence type="ECO:0000256" key="5">
    <source>
        <dbReference type="RuleBase" id="RU000304"/>
    </source>
</evidence>
<dbReference type="OMA" id="FVHDNSF"/>
<evidence type="ECO:0000256" key="3">
    <source>
        <dbReference type="ARBA" id="ARBA00022840"/>
    </source>
</evidence>
<dbReference type="FunCoup" id="D8QBJ7">
    <property type="interactions" value="501"/>
</dbReference>
<organism evidence="10">
    <name type="scientific">Schizophyllum commune (strain H4-8 / FGSC 9210)</name>
    <name type="common">Split gill fungus</name>
    <dbReference type="NCBI Taxonomy" id="578458"/>
    <lineage>
        <taxon>Eukaryota</taxon>
        <taxon>Fungi</taxon>
        <taxon>Dikarya</taxon>
        <taxon>Basidiomycota</taxon>
        <taxon>Agaricomycotina</taxon>
        <taxon>Agaricomycetes</taxon>
        <taxon>Agaricomycetidae</taxon>
        <taxon>Agaricales</taxon>
        <taxon>Schizophyllaceae</taxon>
        <taxon>Schizophyllum</taxon>
    </lineage>
</organism>
<sequence length="434" mass="48593">MDTEQAPGAPATDAYGFDTQPDEPTQQTQQDSQSQEQPAPDDHLWGYLIPHNPTLIRCDFFKIQARYRIGRRAVDNDLVFPGTKISNNHAIIHWDGTEGASSRVTVTDLSSNGTYVGGVKVGRNQTAILKDGVEICFGSPHTQSRNNGLEDYRFTFRNLAQKKAEMGIYQFYDIDADIGSGSFATVKRAIHRASGTWYAVKIIQRKHRQDSQNEAFARETTVMEQLKHPNIVMMKDTFFEEDGCINIVMELMDGGDLLQYILDNEGLTEHHTQQIAYQISDALAYIHAIGIAHRDLKPENVLLTKVSSPDEVPIAKVADFGLAKIVSSMTMLKTMCGTPSYLAPEVVKGDAEGYSVQVDSWSVGVIVFSAITNASPFMEDSNADIRTRIMTRQVDWNLLREPPKHPDTGRFIRDLLVTDPNERLAMRDAPTHEW</sequence>
<evidence type="ECO:0000256" key="6">
    <source>
        <dbReference type="SAM" id="MobiDB-lite"/>
    </source>
</evidence>
<keyword evidence="5" id="KW-0723">Serine/threonine-protein kinase</keyword>
<keyword evidence="5" id="KW-0808">Transferase</keyword>
<dbReference type="HOGENOM" id="CLU_000288_63_47_1"/>
<dbReference type="InterPro" id="IPR008984">
    <property type="entry name" value="SMAD_FHA_dom_sf"/>
</dbReference>
<dbReference type="Pfam" id="PF00069">
    <property type="entry name" value="Pkinase"/>
    <property type="match status" value="1"/>
</dbReference>
<dbReference type="AlphaFoldDB" id="D8QBJ7"/>
<dbReference type="SMART" id="SM00240">
    <property type="entry name" value="FHA"/>
    <property type="match status" value="1"/>
</dbReference>
<feature type="region of interest" description="Disordered" evidence="6">
    <location>
        <begin position="1"/>
        <end position="46"/>
    </location>
</feature>
<dbReference type="InterPro" id="IPR011009">
    <property type="entry name" value="Kinase-like_dom_sf"/>
</dbReference>
<keyword evidence="3 4" id="KW-0067">ATP-binding</keyword>
<keyword evidence="10" id="KW-1185">Reference proteome</keyword>
<dbReference type="PROSITE" id="PS00107">
    <property type="entry name" value="PROTEIN_KINASE_ATP"/>
    <property type="match status" value="1"/>
</dbReference>
<accession>D8QBJ7</accession>
<dbReference type="InParanoid" id="D8QBJ7"/>
<feature type="binding site" evidence="4">
    <location>
        <position position="201"/>
    </location>
    <ligand>
        <name>ATP</name>
        <dbReference type="ChEBI" id="CHEBI:30616"/>
    </ligand>
</feature>
<evidence type="ECO:0000256" key="4">
    <source>
        <dbReference type="PROSITE-ProRule" id="PRU10141"/>
    </source>
</evidence>
<evidence type="ECO:0008006" key="11">
    <source>
        <dbReference type="Google" id="ProtNLM"/>
    </source>
</evidence>
<dbReference type="VEuPathDB" id="FungiDB:SCHCODRAFT_02511765"/>
<dbReference type="FunFam" id="1.10.510.10:FF:000571">
    <property type="entry name" value="Maternal embryonic leucine zipper kinase"/>
    <property type="match status" value="1"/>
</dbReference>
<dbReference type="PROSITE" id="PS50006">
    <property type="entry name" value="FHA_DOMAIN"/>
    <property type="match status" value="1"/>
</dbReference>
<protein>
    <recommendedName>
        <fullName evidence="11">Pkinase-domain-containing protein</fullName>
    </recommendedName>
</protein>
<dbReference type="PROSITE" id="PS50011">
    <property type="entry name" value="PROTEIN_KINASE_DOM"/>
    <property type="match status" value="1"/>
</dbReference>
<dbReference type="InterPro" id="IPR008271">
    <property type="entry name" value="Ser/Thr_kinase_AS"/>
</dbReference>
<dbReference type="EMBL" id="GL377309">
    <property type="protein sequence ID" value="EFI94766.1"/>
    <property type="molecule type" value="Genomic_DNA"/>
</dbReference>
<feature type="domain" description="FHA" evidence="7">
    <location>
        <begin position="67"/>
        <end position="121"/>
    </location>
</feature>
<dbReference type="STRING" id="578458.D8QBJ7"/>
<dbReference type="SUPFAM" id="SSF49879">
    <property type="entry name" value="SMAD/FHA domain"/>
    <property type="match status" value="1"/>
</dbReference>
<evidence type="ECO:0000313" key="9">
    <source>
        <dbReference type="EMBL" id="EFI94766.1"/>
    </source>
</evidence>
<evidence type="ECO:0000259" key="7">
    <source>
        <dbReference type="PROSITE" id="PS50006"/>
    </source>
</evidence>
<reference evidence="9 10" key="1">
    <citation type="journal article" date="2010" name="Nat. Biotechnol.">
        <title>Genome sequence of the model mushroom Schizophyllum commune.</title>
        <authorList>
            <person name="Ohm R.A."/>
            <person name="de Jong J.F."/>
            <person name="Lugones L.G."/>
            <person name="Aerts A."/>
            <person name="Kothe E."/>
            <person name="Stajich J.E."/>
            <person name="de Vries R.P."/>
            <person name="Record E."/>
            <person name="Levasseur A."/>
            <person name="Baker S.E."/>
            <person name="Bartholomew K.A."/>
            <person name="Coutinho P.M."/>
            <person name="Erdmann S."/>
            <person name="Fowler T.J."/>
            <person name="Gathman A.C."/>
            <person name="Lombard V."/>
            <person name="Henrissat B."/>
            <person name="Knabe N."/>
            <person name="Kuees U."/>
            <person name="Lilly W.W."/>
            <person name="Lindquist E."/>
            <person name="Lucas S."/>
            <person name="Magnuson J.K."/>
            <person name="Piumi F."/>
            <person name="Raudaskoski M."/>
            <person name="Salamov A."/>
            <person name="Schmutz J."/>
            <person name="Schwarze F.W.M.R."/>
            <person name="vanKuyk P.A."/>
            <person name="Horton J.S."/>
            <person name="Grigoriev I.V."/>
            <person name="Woesten H.A.B."/>
        </authorList>
    </citation>
    <scope>NUCLEOTIDE SEQUENCE [LARGE SCALE GENOMIC DNA]</scope>
    <source>
        <strain evidence="10">H4-8 / FGSC 9210</strain>
    </source>
</reference>
<evidence type="ECO:0000256" key="1">
    <source>
        <dbReference type="ARBA" id="ARBA00005575"/>
    </source>
</evidence>
<dbReference type="GO" id="GO:0004674">
    <property type="term" value="F:protein serine/threonine kinase activity"/>
    <property type="evidence" value="ECO:0007669"/>
    <property type="project" value="UniProtKB-KW"/>
</dbReference>
<dbReference type="InterPro" id="IPR000719">
    <property type="entry name" value="Prot_kinase_dom"/>
</dbReference>
<keyword evidence="2 4" id="KW-0547">Nucleotide-binding</keyword>
<dbReference type="Proteomes" id="UP000007431">
    <property type="component" value="Unassembled WGS sequence"/>
</dbReference>
<evidence type="ECO:0000256" key="2">
    <source>
        <dbReference type="ARBA" id="ARBA00022741"/>
    </source>
</evidence>
<dbReference type="Pfam" id="PF00498">
    <property type="entry name" value="FHA"/>
    <property type="match status" value="1"/>
</dbReference>